<feature type="non-terminal residue" evidence="1">
    <location>
        <position position="90"/>
    </location>
</feature>
<dbReference type="AlphaFoldDB" id="X0TB69"/>
<sequence>GVVIPKISKQNLQEAILYLPSISDQEAIISTDSILTDIQTQVDILRRSLWQQPLDHGEIKESASSINQEEAFTDWVETLPFPLASILWTY</sequence>
<organism evidence="1">
    <name type="scientific">marine sediment metagenome</name>
    <dbReference type="NCBI Taxonomy" id="412755"/>
    <lineage>
        <taxon>unclassified sequences</taxon>
        <taxon>metagenomes</taxon>
        <taxon>ecological metagenomes</taxon>
    </lineage>
</organism>
<reference evidence="1" key="1">
    <citation type="journal article" date="2014" name="Front. Microbiol.">
        <title>High frequency of phylogenetically diverse reductive dehalogenase-homologous genes in deep subseafloor sedimentary metagenomes.</title>
        <authorList>
            <person name="Kawai M."/>
            <person name="Futagami T."/>
            <person name="Toyoda A."/>
            <person name="Takaki Y."/>
            <person name="Nishi S."/>
            <person name="Hori S."/>
            <person name="Arai W."/>
            <person name="Tsubouchi T."/>
            <person name="Morono Y."/>
            <person name="Uchiyama I."/>
            <person name="Ito T."/>
            <person name="Fujiyama A."/>
            <person name="Inagaki F."/>
            <person name="Takami H."/>
        </authorList>
    </citation>
    <scope>NUCLEOTIDE SEQUENCE</scope>
    <source>
        <strain evidence="1">Expedition CK06-06</strain>
    </source>
</reference>
<comment type="caution">
    <text evidence="1">The sequence shown here is derived from an EMBL/GenBank/DDBJ whole genome shotgun (WGS) entry which is preliminary data.</text>
</comment>
<accession>X0TB69</accession>
<proteinExistence type="predicted"/>
<feature type="non-terminal residue" evidence="1">
    <location>
        <position position="1"/>
    </location>
</feature>
<gene>
    <name evidence="1" type="ORF">S01H1_24095</name>
</gene>
<evidence type="ECO:0008006" key="2">
    <source>
        <dbReference type="Google" id="ProtNLM"/>
    </source>
</evidence>
<name>X0TB69_9ZZZZ</name>
<protein>
    <recommendedName>
        <fullName evidence="2">Type I restriction modification DNA specificity domain-containing protein</fullName>
    </recommendedName>
</protein>
<dbReference type="EMBL" id="BARS01014175">
    <property type="protein sequence ID" value="GAF90773.1"/>
    <property type="molecule type" value="Genomic_DNA"/>
</dbReference>
<evidence type="ECO:0000313" key="1">
    <source>
        <dbReference type="EMBL" id="GAF90773.1"/>
    </source>
</evidence>